<reference evidence="2" key="2">
    <citation type="journal article" date="2015" name="Data Brief">
        <title>Shoot transcriptome of the giant reed, Arundo donax.</title>
        <authorList>
            <person name="Barrero R.A."/>
            <person name="Guerrero F.D."/>
            <person name="Moolhuijzen P."/>
            <person name="Goolsby J.A."/>
            <person name="Tidwell J."/>
            <person name="Bellgard S.E."/>
            <person name="Bellgard M.I."/>
        </authorList>
    </citation>
    <scope>NUCLEOTIDE SEQUENCE</scope>
    <source>
        <tissue evidence="2">Shoot tissue taken approximately 20 cm above the soil surface</tissue>
    </source>
</reference>
<name>A0A0A8YU25_ARUDO</name>
<accession>A0A0A8YU25</accession>
<protein>
    <submittedName>
        <fullName evidence="2">Uncharacterized protein</fullName>
    </submittedName>
</protein>
<keyword evidence="1" id="KW-0472">Membrane</keyword>
<sequence length="47" mass="5107">MYGALSFFFHGNFMLHVLVSSASTTFFGPAIWHSVTLNGSVTARVLS</sequence>
<organism evidence="2">
    <name type="scientific">Arundo donax</name>
    <name type="common">Giant reed</name>
    <name type="synonym">Donax arundinaceus</name>
    <dbReference type="NCBI Taxonomy" id="35708"/>
    <lineage>
        <taxon>Eukaryota</taxon>
        <taxon>Viridiplantae</taxon>
        <taxon>Streptophyta</taxon>
        <taxon>Embryophyta</taxon>
        <taxon>Tracheophyta</taxon>
        <taxon>Spermatophyta</taxon>
        <taxon>Magnoliopsida</taxon>
        <taxon>Liliopsida</taxon>
        <taxon>Poales</taxon>
        <taxon>Poaceae</taxon>
        <taxon>PACMAD clade</taxon>
        <taxon>Arundinoideae</taxon>
        <taxon>Arundineae</taxon>
        <taxon>Arundo</taxon>
    </lineage>
</organism>
<evidence type="ECO:0000256" key="1">
    <source>
        <dbReference type="SAM" id="Phobius"/>
    </source>
</evidence>
<keyword evidence="1" id="KW-1133">Transmembrane helix</keyword>
<dbReference type="AlphaFoldDB" id="A0A0A8YU25"/>
<proteinExistence type="predicted"/>
<reference evidence="2" key="1">
    <citation type="submission" date="2014-09" db="EMBL/GenBank/DDBJ databases">
        <authorList>
            <person name="Magalhaes I.L.F."/>
            <person name="Oliveira U."/>
            <person name="Santos F.R."/>
            <person name="Vidigal T.H.D.A."/>
            <person name="Brescovit A.D."/>
            <person name="Santos A.J."/>
        </authorList>
    </citation>
    <scope>NUCLEOTIDE SEQUENCE</scope>
    <source>
        <tissue evidence="2">Shoot tissue taken approximately 20 cm above the soil surface</tissue>
    </source>
</reference>
<evidence type="ECO:0000313" key="2">
    <source>
        <dbReference type="EMBL" id="JAD30071.1"/>
    </source>
</evidence>
<feature type="transmembrane region" description="Helical" evidence="1">
    <location>
        <begin position="12"/>
        <end position="32"/>
    </location>
</feature>
<dbReference type="EMBL" id="GBRH01267824">
    <property type="protein sequence ID" value="JAD30071.1"/>
    <property type="molecule type" value="Transcribed_RNA"/>
</dbReference>
<keyword evidence="1" id="KW-0812">Transmembrane</keyword>